<dbReference type="RefSeq" id="WP_146294593.1">
    <property type="nucleotide sequence ID" value="NZ_CP042326.1"/>
</dbReference>
<reference evidence="1" key="1">
    <citation type="submission" date="2019-08" db="EMBL/GenBank/DDBJ databases">
        <title>Carotenoids and Carotenoid Binding Proteins in the Halophilic Cyanobacterium Euhalothece sp. ZM00.</title>
        <authorList>
            <person name="Cho S.M."/>
            <person name="Song J.Y."/>
            <person name="Park Y.-I."/>
        </authorList>
    </citation>
    <scope>NUCLEOTIDE SEQUENCE [LARGE SCALE GENOMIC DNA]</scope>
    <source>
        <strain evidence="1">Z-M001</strain>
    </source>
</reference>
<keyword evidence="2" id="KW-1185">Reference proteome</keyword>
<dbReference type="Pfam" id="PF06080">
    <property type="entry name" value="DUF938"/>
    <property type="match status" value="1"/>
</dbReference>
<protein>
    <submittedName>
        <fullName evidence="1">DUF938 domain-containing protein</fullName>
    </submittedName>
</protein>
<dbReference type="Gene3D" id="3.40.50.150">
    <property type="entry name" value="Vaccinia Virus protein VP39"/>
    <property type="match status" value="1"/>
</dbReference>
<dbReference type="KEGG" id="enn:FRE64_02920"/>
<dbReference type="EMBL" id="CP042326">
    <property type="protein sequence ID" value="QDZ38982.1"/>
    <property type="molecule type" value="Genomic_DNA"/>
</dbReference>
<evidence type="ECO:0000313" key="1">
    <source>
        <dbReference type="EMBL" id="QDZ38982.1"/>
    </source>
</evidence>
<evidence type="ECO:0000313" key="2">
    <source>
        <dbReference type="Proteomes" id="UP000318453"/>
    </source>
</evidence>
<dbReference type="InterPro" id="IPR029063">
    <property type="entry name" value="SAM-dependent_MTases_sf"/>
</dbReference>
<name>A0A5B8NIH7_9CHRO</name>
<dbReference type="PANTHER" id="PTHR20974">
    <property type="entry name" value="UPF0585 PROTEIN CG18661"/>
    <property type="match status" value="1"/>
</dbReference>
<dbReference type="OrthoDB" id="450870at2"/>
<dbReference type="SUPFAM" id="SSF53335">
    <property type="entry name" value="S-adenosyl-L-methionine-dependent methyltransferases"/>
    <property type="match status" value="1"/>
</dbReference>
<dbReference type="Proteomes" id="UP000318453">
    <property type="component" value="Chromosome"/>
</dbReference>
<gene>
    <name evidence="1" type="ORF">FRE64_02920</name>
</gene>
<dbReference type="InterPro" id="IPR010342">
    <property type="entry name" value="DUF938"/>
</dbReference>
<sequence>MKEKQFAPATERNRDPILAVLQQVLPPTGTVLEIASGTGEHAVYFAPRLKPRSWLPSEANPILRESILAWEEEFPCDSLYPPLAIDVQTNDPWLSDNQEISAIVCINLIHIAPWQACEGLMQGAGELLPQGGILYLYGPFKREGVHTAESNARFDLSLQQQNPQWGVRDLEDVVSLAQANQLQLQQVIAMPANNLSVVFSHK</sequence>
<proteinExistence type="predicted"/>
<dbReference type="AlphaFoldDB" id="A0A5B8NIH7"/>
<organism evidence="1 2">
    <name type="scientific">Euhalothece natronophila Z-M001</name>
    <dbReference type="NCBI Taxonomy" id="522448"/>
    <lineage>
        <taxon>Bacteria</taxon>
        <taxon>Bacillati</taxon>
        <taxon>Cyanobacteriota</taxon>
        <taxon>Cyanophyceae</taxon>
        <taxon>Oscillatoriophycideae</taxon>
        <taxon>Chroococcales</taxon>
        <taxon>Halothecacae</taxon>
        <taxon>Halothece cluster</taxon>
        <taxon>Euhalothece</taxon>
    </lineage>
</organism>
<accession>A0A5B8NIH7</accession>
<dbReference type="PANTHER" id="PTHR20974:SF0">
    <property type="entry name" value="UPF0585 PROTEIN CG18661"/>
    <property type="match status" value="1"/>
</dbReference>